<dbReference type="GO" id="GO:0006508">
    <property type="term" value="P:proteolysis"/>
    <property type="evidence" value="ECO:0007669"/>
    <property type="project" value="InterPro"/>
</dbReference>
<dbReference type="GO" id="GO:0004222">
    <property type="term" value="F:metalloendopeptidase activity"/>
    <property type="evidence" value="ECO:0007669"/>
    <property type="project" value="InterPro"/>
</dbReference>
<dbReference type="Pfam" id="PF01400">
    <property type="entry name" value="Astacin"/>
    <property type="match status" value="1"/>
</dbReference>
<dbReference type="InterPro" id="IPR037221">
    <property type="entry name" value="H-type_lectin_dom_sf"/>
</dbReference>
<reference evidence="2" key="1">
    <citation type="submission" date="2019-04" db="EMBL/GenBank/DDBJ databases">
        <title>Friends and foes A comparative genomics study of 23 Aspergillus species from section Flavi.</title>
        <authorList>
            <consortium name="DOE Joint Genome Institute"/>
            <person name="Kjaerbolling I."/>
            <person name="Vesth T."/>
            <person name="Frisvad J.C."/>
            <person name="Nybo J.L."/>
            <person name="Theobald S."/>
            <person name="Kildgaard S."/>
            <person name="Isbrandt T."/>
            <person name="Kuo A."/>
            <person name="Sato A."/>
            <person name="Lyhne E.K."/>
            <person name="Kogle M.E."/>
            <person name="Wiebenga A."/>
            <person name="Kun R.S."/>
            <person name="Lubbers R.J."/>
            <person name="Makela M.R."/>
            <person name="Barry K."/>
            <person name="Chovatia M."/>
            <person name="Clum A."/>
            <person name="Daum C."/>
            <person name="Haridas S."/>
            <person name="He G."/>
            <person name="LaButti K."/>
            <person name="Lipzen A."/>
            <person name="Mondo S."/>
            <person name="Riley R."/>
            <person name="Salamov A."/>
            <person name="Simmons B.A."/>
            <person name="Magnuson J.K."/>
            <person name="Henrissat B."/>
            <person name="Mortensen U.H."/>
            <person name="Larsen T.O."/>
            <person name="Devries R.P."/>
            <person name="Grigoriev I.V."/>
            <person name="Machida M."/>
            <person name="Baker S.E."/>
            <person name="Andersen M.R."/>
        </authorList>
    </citation>
    <scope>NUCLEOTIDE SEQUENCE</scope>
    <source>
        <strain evidence="2">CBS 117612</strain>
    </source>
</reference>
<dbReference type="InterPro" id="IPR019019">
    <property type="entry name" value="H-type_lectin_domain"/>
</dbReference>
<protein>
    <recommendedName>
        <fullName evidence="1">Peptidase metallopeptidase domain-containing protein</fullName>
    </recommendedName>
</protein>
<dbReference type="SUPFAM" id="SSF141086">
    <property type="entry name" value="Agglutinin HPA-like"/>
    <property type="match status" value="1"/>
</dbReference>
<gene>
    <name evidence="2" type="ORF">BDV24DRAFT_161832</name>
</gene>
<dbReference type="InterPro" id="IPR001506">
    <property type="entry name" value="Peptidase_M12A"/>
</dbReference>
<dbReference type="InterPro" id="IPR006026">
    <property type="entry name" value="Peptidase_Metallo"/>
</dbReference>
<evidence type="ECO:0000313" key="2">
    <source>
        <dbReference type="EMBL" id="KAE8343015.1"/>
    </source>
</evidence>
<dbReference type="OrthoDB" id="291007at2759"/>
<dbReference type="EMBL" id="ML737131">
    <property type="protein sequence ID" value="KAE8343015.1"/>
    <property type="molecule type" value="Genomic_DNA"/>
</dbReference>
<dbReference type="GO" id="GO:0030246">
    <property type="term" value="F:carbohydrate binding"/>
    <property type="evidence" value="ECO:0007669"/>
    <property type="project" value="InterPro"/>
</dbReference>
<dbReference type="GO" id="GO:0007155">
    <property type="term" value="P:cell adhesion"/>
    <property type="evidence" value="ECO:0007669"/>
    <property type="project" value="InterPro"/>
</dbReference>
<name>A0A5N6YC01_9EURO</name>
<dbReference type="Proteomes" id="UP000325558">
    <property type="component" value="Unassembled WGS sequence"/>
</dbReference>
<proteinExistence type="predicted"/>
<dbReference type="Gene3D" id="3.40.390.10">
    <property type="entry name" value="Collagenase (Catalytic Domain)"/>
    <property type="match status" value="1"/>
</dbReference>
<dbReference type="SMART" id="SM00235">
    <property type="entry name" value="ZnMc"/>
    <property type="match status" value="1"/>
</dbReference>
<dbReference type="SUPFAM" id="SSF55486">
    <property type="entry name" value="Metalloproteases ('zincins'), catalytic domain"/>
    <property type="match status" value="1"/>
</dbReference>
<dbReference type="AlphaFoldDB" id="A0A5N6YC01"/>
<dbReference type="Pfam" id="PF09458">
    <property type="entry name" value="H_lectin"/>
    <property type="match status" value="1"/>
</dbReference>
<sequence length="503" mass="57003">MSFCSSIEPDAREADPSLYGHIKDREVLQRLSLAICDTRKWPVGTELRVRFLPRDENNPDSIDGTQEHKEQVRIHAPTWTENTSISFKFLDDNSTKEDIENAEIRIQFQTGYFGDSCVGTECKDVSAKEPTISFGVGGVLKRLILHEFGHALGAMHEHSSPRAILTWKEDRVIESYRKRDMYSEYNDEGKRAISATDFDTRSIMIYAIHSTWTEEGVQIEMPDGLSERDKEWIQTAYPPAAVTVYGGRFSGPAVIFSRTPDSPRGQHLAQDSQYHIGWTSLRNKRRNPLSIASQHFKTHLRSSGNFDGFLRCLGNWFAPETDDRNFQVGAASFDAETTFAQKPMIFSRNFDQPPEVIVWLQDIDMNVTNAGQFSVDAKPANITEEGFELRIKWTGEESRRHSAKVSWIACVKSSRISDHNLDFNNFTLQNGFTEAINIATGSNEIKGIYHGIKGFRYESSHVTQSGLVQVETHIRDRTRDRFTIVTKAAGAVDVKVACLVIYK</sequence>
<evidence type="ECO:0000259" key="1">
    <source>
        <dbReference type="SMART" id="SM00235"/>
    </source>
</evidence>
<dbReference type="InterPro" id="IPR024079">
    <property type="entry name" value="MetalloPept_cat_dom_sf"/>
</dbReference>
<dbReference type="Gene3D" id="2.60.40.2080">
    <property type="match status" value="1"/>
</dbReference>
<feature type="domain" description="Peptidase metallopeptidase" evidence="1">
    <location>
        <begin position="37"/>
        <end position="195"/>
    </location>
</feature>
<organism evidence="2">
    <name type="scientific">Aspergillus arachidicola</name>
    <dbReference type="NCBI Taxonomy" id="656916"/>
    <lineage>
        <taxon>Eukaryota</taxon>
        <taxon>Fungi</taxon>
        <taxon>Dikarya</taxon>
        <taxon>Ascomycota</taxon>
        <taxon>Pezizomycotina</taxon>
        <taxon>Eurotiomycetes</taxon>
        <taxon>Eurotiomycetidae</taxon>
        <taxon>Eurotiales</taxon>
        <taxon>Aspergillaceae</taxon>
        <taxon>Aspergillus</taxon>
        <taxon>Aspergillus subgen. Circumdati</taxon>
    </lineage>
</organism>
<dbReference type="GO" id="GO:0008270">
    <property type="term" value="F:zinc ion binding"/>
    <property type="evidence" value="ECO:0007669"/>
    <property type="project" value="InterPro"/>
</dbReference>
<accession>A0A5N6YC01</accession>